<dbReference type="EMBL" id="SPNC01000028">
    <property type="protein sequence ID" value="TFH96136.1"/>
    <property type="molecule type" value="Genomic_DNA"/>
</dbReference>
<evidence type="ECO:0000313" key="1">
    <source>
        <dbReference type="EMBL" id="TFH96136.1"/>
    </source>
</evidence>
<dbReference type="SUPFAM" id="SSF56349">
    <property type="entry name" value="DNA breaking-rejoining enzymes"/>
    <property type="match status" value="1"/>
</dbReference>
<evidence type="ECO:0000313" key="2">
    <source>
        <dbReference type="Proteomes" id="UP000297225"/>
    </source>
</evidence>
<name>A0A4Y8WR02_9PORP</name>
<dbReference type="Gene3D" id="1.10.443.10">
    <property type="entry name" value="Intergrase catalytic core"/>
    <property type="match status" value="1"/>
</dbReference>
<proteinExistence type="predicted"/>
<dbReference type="GO" id="GO:0003677">
    <property type="term" value="F:DNA binding"/>
    <property type="evidence" value="ECO:0007669"/>
    <property type="project" value="InterPro"/>
</dbReference>
<feature type="non-terminal residue" evidence="1">
    <location>
        <position position="1"/>
    </location>
</feature>
<organism evidence="1 2">
    <name type="scientific">Porphyromonas levii</name>
    <dbReference type="NCBI Taxonomy" id="28114"/>
    <lineage>
        <taxon>Bacteria</taxon>
        <taxon>Pseudomonadati</taxon>
        <taxon>Bacteroidota</taxon>
        <taxon>Bacteroidia</taxon>
        <taxon>Bacteroidales</taxon>
        <taxon>Porphyromonadaceae</taxon>
        <taxon>Porphyromonas</taxon>
    </lineage>
</organism>
<dbReference type="AlphaFoldDB" id="A0A4Y8WR02"/>
<protein>
    <submittedName>
        <fullName evidence="1">Site-specific integrase</fullName>
    </submittedName>
</protein>
<comment type="caution">
    <text evidence="1">The sequence shown here is derived from an EMBL/GenBank/DDBJ whole genome shotgun (WGS) entry which is preliminary data.</text>
</comment>
<dbReference type="GO" id="GO:0006310">
    <property type="term" value="P:DNA recombination"/>
    <property type="evidence" value="ECO:0007669"/>
    <property type="project" value="InterPro"/>
</dbReference>
<accession>A0A4Y8WR02</accession>
<dbReference type="InterPro" id="IPR011010">
    <property type="entry name" value="DNA_brk_join_enz"/>
</dbReference>
<dbReference type="GO" id="GO:0015074">
    <property type="term" value="P:DNA integration"/>
    <property type="evidence" value="ECO:0007669"/>
    <property type="project" value="InterPro"/>
</dbReference>
<keyword evidence="2" id="KW-1185">Reference proteome</keyword>
<reference evidence="1 2" key="1">
    <citation type="submission" date="2019-03" db="EMBL/GenBank/DDBJ databases">
        <title>Porphyromonas levii Isolated from the Uterus of Dairy Cows.</title>
        <authorList>
            <person name="Francis A.M."/>
        </authorList>
    </citation>
    <scope>NUCLEOTIDE SEQUENCE [LARGE SCALE GENOMIC DNA]</scope>
    <source>
        <strain evidence="1 2">AF5678</strain>
    </source>
</reference>
<gene>
    <name evidence="1" type="ORF">E4P47_03025</name>
</gene>
<dbReference type="Proteomes" id="UP000297225">
    <property type="component" value="Unassembled WGS sequence"/>
</dbReference>
<dbReference type="InterPro" id="IPR013762">
    <property type="entry name" value="Integrase-like_cat_sf"/>
</dbReference>
<dbReference type="STRING" id="1122973.GCA_000379925_00976"/>
<sequence length="84" mass="10029">TMNDKQWIVTNRQKTKVPSNVLLLDVPKQIISKYNHETYREGKLFPILSNQKMNSYLKEIADICNIRKNLTFHTARHREFINIK</sequence>